<dbReference type="SUPFAM" id="SSF53448">
    <property type="entry name" value="Nucleotide-diphospho-sugar transferases"/>
    <property type="match status" value="1"/>
</dbReference>
<dbReference type="Proteomes" id="UP000319204">
    <property type="component" value="Unassembled WGS sequence"/>
</dbReference>
<name>A0A5N5IWB1_9FLAO</name>
<dbReference type="Pfam" id="PF00483">
    <property type="entry name" value="NTP_transferase"/>
    <property type="match status" value="1"/>
</dbReference>
<dbReference type="GO" id="GO:0016740">
    <property type="term" value="F:transferase activity"/>
    <property type="evidence" value="ECO:0007669"/>
    <property type="project" value="UniProtKB-KW"/>
</dbReference>
<dbReference type="InterPro" id="IPR029044">
    <property type="entry name" value="Nucleotide-diphossugar_trans"/>
</dbReference>
<dbReference type="RefSeq" id="WP_151888550.1">
    <property type="nucleotide sequence ID" value="NZ_VNIK02000001.1"/>
</dbReference>
<dbReference type="EMBL" id="VNIK02000001">
    <property type="protein sequence ID" value="KAB5491393.1"/>
    <property type="molecule type" value="Genomic_DNA"/>
</dbReference>
<sequence length="313" mass="36146">MQKTAKPTLVVLAAGMGSRYGGLKQIDSFSPQGDTLIDFSIYDALQAGFGKFVFIIRKSFEREFKEIFDRKLEGRAEVVYVYQEIENVPEKYFNLERVKPWGTGHALLMAKDVIDGNFAIINADDFYGKEAFHVMAEALRGTDRESYNFYTMSYLLKNTISDHGFVSRGECQVDENGYLTDIVERTHIEKRNGELMRKDDDGNFLPIDENTVVSMNFFGFTPKCFGYGEALFLKFLEENHENLKAEFYIPLIVNEMLKENMAIVKVLQSDAKWFGVTYREDKEIVQKAIDALKKKNRYPTDLWQIPKNQLNNE</sequence>
<comment type="caution">
    <text evidence="2">The sequence shown here is derived from an EMBL/GenBank/DDBJ whole genome shotgun (WGS) entry which is preliminary data.</text>
</comment>
<keyword evidence="3" id="KW-1185">Reference proteome</keyword>
<feature type="domain" description="Nucleotidyl transferase" evidence="1">
    <location>
        <begin position="10"/>
        <end position="245"/>
    </location>
</feature>
<dbReference type="OrthoDB" id="9779926at2"/>
<evidence type="ECO:0000313" key="3">
    <source>
        <dbReference type="Proteomes" id="UP000319204"/>
    </source>
</evidence>
<protein>
    <submittedName>
        <fullName evidence="2">Nucleotide-diphospho-sugar transferase</fullName>
    </submittedName>
</protein>
<dbReference type="Gene3D" id="3.90.550.10">
    <property type="entry name" value="Spore Coat Polysaccharide Biosynthesis Protein SpsA, Chain A"/>
    <property type="match status" value="1"/>
</dbReference>
<evidence type="ECO:0000313" key="2">
    <source>
        <dbReference type="EMBL" id="KAB5491393.1"/>
    </source>
</evidence>
<organism evidence="2 3">
    <name type="scientific">Flagellimonas hadalis</name>
    <dbReference type="NCBI Taxonomy" id="2597517"/>
    <lineage>
        <taxon>Bacteria</taxon>
        <taxon>Pseudomonadati</taxon>
        <taxon>Bacteroidota</taxon>
        <taxon>Flavobacteriia</taxon>
        <taxon>Flavobacteriales</taxon>
        <taxon>Flavobacteriaceae</taxon>
        <taxon>Flagellimonas</taxon>
    </lineage>
</organism>
<evidence type="ECO:0000259" key="1">
    <source>
        <dbReference type="Pfam" id="PF00483"/>
    </source>
</evidence>
<keyword evidence="2" id="KW-0808">Transferase</keyword>
<reference evidence="2" key="1">
    <citation type="submission" date="2019-10" db="EMBL/GenBank/DDBJ databases">
        <title>Muricauda hadale sp. nov., a piezophilic bacterium isolated from hadopelagic water of the Mariana Trench.</title>
        <authorList>
            <person name="Wei Y."/>
        </authorList>
    </citation>
    <scope>NUCLEOTIDE SEQUENCE [LARGE SCALE GENOMIC DNA]</scope>
    <source>
        <strain evidence="2">MT-229</strain>
    </source>
</reference>
<dbReference type="AlphaFoldDB" id="A0A5N5IWB1"/>
<gene>
    <name evidence="2" type="ORF">FOT42_000135</name>
</gene>
<proteinExistence type="predicted"/>
<accession>A0A5N5IWB1</accession>
<dbReference type="InterPro" id="IPR005835">
    <property type="entry name" value="NTP_transferase_dom"/>
</dbReference>